<dbReference type="RefSeq" id="WP_187784879.1">
    <property type="nucleotide sequence ID" value="NZ_JACTVA010000021.1"/>
</dbReference>
<name>A0ABR7RMV0_9PROT</name>
<reference evidence="1 2" key="1">
    <citation type="journal article" date="2013" name="Int. J. Syst. Evol. Microbiol.">
        <title>Roseomonas aerophila sp. nov., isolated from air.</title>
        <authorList>
            <person name="Kim S.J."/>
            <person name="Weon H.Y."/>
            <person name="Ahn J.H."/>
            <person name="Hong S.B."/>
            <person name="Seok S.J."/>
            <person name="Whang K.S."/>
            <person name="Kwon S.W."/>
        </authorList>
    </citation>
    <scope>NUCLEOTIDE SEQUENCE [LARGE SCALE GENOMIC DNA]</scope>
    <source>
        <strain evidence="1 2">NBRC 108923</strain>
    </source>
</reference>
<proteinExistence type="predicted"/>
<comment type="caution">
    <text evidence="1">The sequence shown here is derived from an EMBL/GenBank/DDBJ whole genome shotgun (WGS) entry which is preliminary data.</text>
</comment>
<protein>
    <submittedName>
        <fullName evidence="1">Uncharacterized protein</fullName>
    </submittedName>
</protein>
<organism evidence="1 2">
    <name type="scientific">Teichococcus aerophilus</name>
    <dbReference type="NCBI Taxonomy" id="1224513"/>
    <lineage>
        <taxon>Bacteria</taxon>
        <taxon>Pseudomonadati</taxon>
        <taxon>Pseudomonadota</taxon>
        <taxon>Alphaproteobacteria</taxon>
        <taxon>Acetobacterales</taxon>
        <taxon>Roseomonadaceae</taxon>
        <taxon>Roseomonas</taxon>
    </lineage>
</organism>
<gene>
    <name evidence="1" type="ORF">IBL26_12785</name>
</gene>
<evidence type="ECO:0000313" key="2">
    <source>
        <dbReference type="Proteomes" id="UP000626026"/>
    </source>
</evidence>
<dbReference type="EMBL" id="JACTVA010000021">
    <property type="protein sequence ID" value="MBC9207713.1"/>
    <property type="molecule type" value="Genomic_DNA"/>
</dbReference>
<sequence length="83" mass="9338">MAAALISLIHHRRKSASLAAARLRAQIGRDRLANFGEDITQRIQDACLREIRRLARGGQVRVRIGTSPRLEVREIEIDLTPGR</sequence>
<dbReference type="Proteomes" id="UP000626026">
    <property type="component" value="Unassembled WGS sequence"/>
</dbReference>
<evidence type="ECO:0000313" key="1">
    <source>
        <dbReference type="EMBL" id="MBC9207713.1"/>
    </source>
</evidence>
<accession>A0ABR7RMV0</accession>
<keyword evidence="2" id="KW-1185">Reference proteome</keyword>